<feature type="compositionally biased region" description="Polar residues" evidence="1">
    <location>
        <begin position="13"/>
        <end position="24"/>
    </location>
</feature>
<organism evidence="2 3">
    <name type="scientific">Pleurodeles waltl</name>
    <name type="common">Iberian ribbed newt</name>
    <dbReference type="NCBI Taxonomy" id="8319"/>
    <lineage>
        <taxon>Eukaryota</taxon>
        <taxon>Metazoa</taxon>
        <taxon>Chordata</taxon>
        <taxon>Craniata</taxon>
        <taxon>Vertebrata</taxon>
        <taxon>Euteleostomi</taxon>
        <taxon>Amphibia</taxon>
        <taxon>Batrachia</taxon>
        <taxon>Caudata</taxon>
        <taxon>Salamandroidea</taxon>
        <taxon>Salamandridae</taxon>
        <taxon>Pleurodelinae</taxon>
        <taxon>Pleurodeles</taxon>
    </lineage>
</organism>
<evidence type="ECO:0000313" key="3">
    <source>
        <dbReference type="Proteomes" id="UP001066276"/>
    </source>
</evidence>
<feature type="region of interest" description="Disordered" evidence="1">
    <location>
        <begin position="13"/>
        <end position="33"/>
    </location>
</feature>
<dbReference type="AlphaFoldDB" id="A0AAV7WE55"/>
<sequence length="105" mass="11348">MVVCPLPAVYDNQSNAPNTTVTSPCSPPVIMGKTDKNQTKLRFDQRELCKAQEKWVDAAGPGAGDPDLGTETDLKHIPAALQQSLAMIDSKIDLLSFKMDTMTKG</sequence>
<protein>
    <submittedName>
        <fullName evidence="2">Uncharacterized protein</fullName>
    </submittedName>
</protein>
<evidence type="ECO:0000256" key="1">
    <source>
        <dbReference type="SAM" id="MobiDB-lite"/>
    </source>
</evidence>
<reference evidence="2" key="1">
    <citation type="journal article" date="2022" name="bioRxiv">
        <title>Sequencing and chromosome-scale assembly of the giantPleurodeles waltlgenome.</title>
        <authorList>
            <person name="Brown T."/>
            <person name="Elewa A."/>
            <person name="Iarovenko S."/>
            <person name="Subramanian E."/>
            <person name="Araus A.J."/>
            <person name="Petzold A."/>
            <person name="Susuki M."/>
            <person name="Suzuki K.-i.T."/>
            <person name="Hayashi T."/>
            <person name="Toyoda A."/>
            <person name="Oliveira C."/>
            <person name="Osipova E."/>
            <person name="Leigh N.D."/>
            <person name="Simon A."/>
            <person name="Yun M.H."/>
        </authorList>
    </citation>
    <scope>NUCLEOTIDE SEQUENCE</scope>
    <source>
        <strain evidence="2">20211129_DDA</strain>
        <tissue evidence="2">Liver</tissue>
    </source>
</reference>
<keyword evidence="3" id="KW-1185">Reference proteome</keyword>
<dbReference type="EMBL" id="JANPWB010000002">
    <property type="protein sequence ID" value="KAJ1210585.1"/>
    <property type="molecule type" value="Genomic_DNA"/>
</dbReference>
<gene>
    <name evidence="2" type="ORF">NDU88_005947</name>
</gene>
<name>A0AAV7WE55_PLEWA</name>
<evidence type="ECO:0000313" key="2">
    <source>
        <dbReference type="EMBL" id="KAJ1210585.1"/>
    </source>
</evidence>
<dbReference type="Proteomes" id="UP001066276">
    <property type="component" value="Chromosome 1_2"/>
</dbReference>
<comment type="caution">
    <text evidence="2">The sequence shown here is derived from an EMBL/GenBank/DDBJ whole genome shotgun (WGS) entry which is preliminary data.</text>
</comment>
<proteinExistence type="predicted"/>
<accession>A0AAV7WE55</accession>